<sequence>MVAMDEEGLRRIVEGNVVVILGRRGCCMSYVTQRLLQGLKANPTMCEVSEGFAVKMRLRHKIGKILHGDDNTSVALLFQAVVIRGKLVGGFDQLIHISNELLPILKISGAL</sequence>
<protein>
    <submittedName>
        <fullName evidence="1">Glutaredoxin and related proteins protein</fullName>
    </submittedName>
</protein>
<name>A0ACB7UKZ6_DIOAL</name>
<gene>
    <name evidence="1" type="ORF">IHE45_15G041200</name>
</gene>
<evidence type="ECO:0000313" key="2">
    <source>
        <dbReference type="Proteomes" id="UP000827976"/>
    </source>
</evidence>
<accession>A0ACB7UKZ6</accession>
<organism evidence="1 2">
    <name type="scientific">Dioscorea alata</name>
    <name type="common">Purple yam</name>
    <dbReference type="NCBI Taxonomy" id="55571"/>
    <lineage>
        <taxon>Eukaryota</taxon>
        <taxon>Viridiplantae</taxon>
        <taxon>Streptophyta</taxon>
        <taxon>Embryophyta</taxon>
        <taxon>Tracheophyta</taxon>
        <taxon>Spermatophyta</taxon>
        <taxon>Magnoliopsida</taxon>
        <taxon>Liliopsida</taxon>
        <taxon>Dioscoreales</taxon>
        <taxon>Dioscoreaceae</taxon>
        <taxon>Dioscorea</taxon>
    </lineage>
</organism>
<reference evidence="2" key="1">
    <citation type="journal article" date="2022" name="Nat. Commun.">
        <title>Chromosome evolution and the genetic basis of agronomically important traits in greater yam.</title>
        <authorList>
            <person name="Bredeson J.V."/>
            <person name="Lyons J.B."/>
            <person name="Oniyinde I.O."/>
            <person name="Okereke N.R."/>
            <person name="Kolade O."/>
            <person name="Nnabue I."/>
            <person name="Nwadili C.O."/>
            <person name="Hribova E."/>
            <person name="Parker M."/>
            <person name="Nwogha J."/>
            <person name="Shu S."/>
            <person name="Carlson J."/>
            <person name="Kariba R."/>
            <person name="Muthemba S."/>
            <person name="Knop K."/>
            <person name="Barton G.J."/>
            <person name="Sherwood A.V."/>
            <person name="Lopez-Montes A."/>
            <person name="Asiedu R."/>
            <person name="Jamnadass R."/>
            <person name="Muchugi A."/>
            <person name="Goodstein D."/>
            <person name="Egesi C.N."/>
            <person name="Featherston J."/>
            <person name="Asfaw A."/>
            <person name="Simpson G.G."/>
            <person name="Dolezel J."/>
            <person name="Hendre P.S."/>
            <person name="Van Deynze A."/>
            <person name="Kumar P.L."/>
            <person name="Obidiegwu J.E."/>
            <person name="Bhattacharjee R."/>
            <person name="Rokhsar D.S."/>
        </authorList>
    </citation>
    <scope>NUCLEOTIDE SEQUENCE [LARGE SCALE GENOMIC DNA]</scope>
    <source>
        <strain evidence="2">cv. TDa95/00328</strain>
    </source>
</reference>
<comment type="caution">
    <text evidence="1">The sequence shown here is derived from an EMBL/GenBank/DDBJ whole genome shotgun (WGS) entry which is preliminary data.</text>
</comment>
<dbReference type="Proteomes" id="UP000827976">
    <property type="component" value="Chromosome 15"/>
</dbReference>
<evidence type="ECO:0000313" key="1">
    <source>
        <dbReference type="EMBL" id="KAH7661108.1"/>
    </source>
</evidence>
<keyword evidence="2" id="KW-1185">Reference proteome</keyword>
<proteinExistence type="predicted"/>
<dbReference type="EMBL" id="CM037025">
    <property type="protein sequence ID" value="KAH7661108.1"/>
    <property type="molecule type" value="Genomic_DNA"/>
</dbReference>